<comment type="catalytic activity">
    <reaction evidence="1">
        <text>D-mannose 6-phosphate = D-fructose 6-phosphate</text>
        <dbReference type="Rhea" id="RHEA:12356"/>
        <dbReference type="ChEBI" id="CHEBI:58735"/>
        <dbReference type="ChEBI" id="CHEBI:61527"/>
        <dbReference type="EC" id="5.3.1.8"/>
    </reaction>
</comment>
<feature type="active site" evidence="8">
    <location>
        <position position="300"/>
    </location>
</feature>
<dbReference type="OrthoDB" id="6605218at2759"/>
<protein>
    <recommendedName>
        <fullName evidence="4">mannose-6-phosphate isomerase</fullName>
        <ecNumber evidence="4">5.3.1.8</ecNumber>
    </recommendedName>
</protein>
<proteinExistence type="inferred from homology"/>
<dbReference type="GO" id="GO:0009298">
    <property type="term" value="P:GDP-mannose biosynthetic process"/>
    <property type="evidence" value="ECO:0007669"/>
    <property type="project" value="UniProtKB-UniPathway"/>
</dbReference>
<evidence type="ECO:0000256" key="7">
    <source>
        <dbReference type="ARBA" id="ARBA00023235"/>
    </source>
</evidence>
<dbReference type="STRING" id="282301.A0A267FGL1"/>
<keyword evidence="7" id="KW-0413">Isomerase</keyword>
<feature type="binding site" evidence="9">
    <location>
        <position position="147"/>
    </location>
    <ligand>
        <name>Zn(2+)</name>
        <dbReference type="ChEBI" id="CHEBI:29105"/>
    </ligand>
</feature>
<dbReference type="Pfam" id="PF20511">
    <property type="entry name" value="PMI_typeI_cat"/>
    <property type="match status" value="1"/>
</dbReference>
<dbReference type="PANTHER" id="PTHR10309">
    <property type="entry name" value="MANNOSE-6-PHOSPHATE ISOMERASE"/>
    <property type="match status" value="1"/>
</dbReference>
<dbReference type="PROSITE" id="PS00966">
    <property type="entry name" value="PMI_I_2"/>
    <property type="match status" value="1"/>
</dbReference>
<feature type="binding site" evidence="9">
    <location>
        <position position="122"/>
    </location>
    <ligand>
        <name>Zn(2+)</name>
        <dbReference type="ChEBI" id="CHEBI:29105"/>
    </ligand>
</feature>
<dbReference type="EMBL" id="NIVC01001111">
    <property type="protein sequence ID" value="PAA72132.1"/>
    <property type="molecule type" value="Genomic_DNA"/>
</dbReference>
<dbReference type="Gene3D" id="2.60.120.10">
    <property type="entry name" value="Jelly Rolls"/>
    <property type="match status" value="2"/>
</dbReference>
<evidence type="ECO:0000256" key="3">
    <source>
        <dbReference type="ARBA" id="ARBA00010772"/>
    </source>
</evidence>
<dbReference type="GO" id="GO:0005829">
    <property type="term" value="C:cytosol"/>
    <property type="evidence" value="ECO:0007669"/>
    <property type="project" value="TreeGrafter"/>
</dbReference>
<keyword evidence="13" id="KW-1185">Reference proteome</keyword>
<keyword evidence="5 9" id="KW-0479">Metal-binding</keyword>
<feature type="non-terminal residue" evidence="12">
    <location>
        <position position="1"/>
    </location>
</feature>
<dbReference type="PANTHER" id="PTHR10309:SF0">
    <property type="entry name" value="MANNOSE-6-PHOSPHATE ISOMERASE"/>
    <property type="match status" value="1"/>
</dbReference>
<evidence type="ECO:0000256" key="6">
    <source>
        <dbReference type="ARBA" id="ARBA00022833"/>
    </source>
</evidence>
<dbReference type="EC" id="5.3.1.8" evidence="4"/>
<dbReference type="GO" id="GO:0004476">
    <property type="term" value="F:mannose-6-phosphate isomerase activity"/>
    <property type="evidence" value="ECO:0007669"/>
    <property type="project" value="UniProtKB-EC"/>
</dbReference>
<organism evidence="12 13">
    <name type="scientific">Macrostomum lignano</name>
    <dbReference type="NCBI Taxonomy" id="282301"/>
    <lineage>
        <taxon>Eukaryota</taxon>
        <taxon>Metazoa</taxon>
        <taxon>Spiralia</taxon>
        <taxon>Lophotrochozoa</taxon>
        <taxon>Platyhelminthes</taxon>
        <taxon>Rhabditophora</taxon>
        <taxon>Macrostomorpha</taxon>
        <taxon>Macrostomida</taxon>
        <taxon>Macrostomidae</taxon>
        <taxon>Macrostomum</taxon>
    </lineage>
</organism>
<accession>A0A267FGL1</accession>
<feature type="binding site" evidence="9">
    <location>
        <position position="281"/>
    </location>
    <ligand>
        <name>Zn(2+)</name>
        <dbReference type="ChEBI" id="CHEBI:29105"/>
    </ligand>
</feature>
<keyword evidence="6 9" id="KW-0862">Zinc</keyword>
<evidence type="ECO:0000259" key="11">
    <source>
        <dbReference type="Pfam" id="PF20511"/>
    </source>
</evidence>
<comment type="similarity">
    <text evidence="3">Belongs to the mannose-6-phosphate isomerase type 1 family.</text>
</comment>
<comment type="cofactor">
    <cofactor evidence="9">
        <name>Zn(2+)</name>
        <dbReference type="ChEBI" id="CHEBI:29105"/>
    </cofactor>
    <text evidence="9">Binds 1 zinc ion per subunit.</text>
</comment>
<comment type="caution">
    <text evidence="12">The sequence shown here is derived from an EMBL/GenBank/DDBJ whole genome shotgun (WGS) entry which is preliminary data.</text>
</comment>
<evidence type="ECO:0000256" key="4">
    <source>
        <dbReference type="ARBA" id="ARBA00011956"/>
    </source>
</evidence>
<reference evidence="12 13" key="1">
    <citation type="submission" date="2017-06" db="EMBL/GenBank/DDBJ databases">
        <title>A platform for efficient transgenesis in Macrostomum lignano, a flatworm model organism for stem cell research.</title>
        <authorList>
            <person name="Berezikov E."/>
        </authorList>
    </citation>
    <scope>NUCLEOTIDE SEQUENCE [LARGE SCALE GENOMIC DNA]</scope>
    <source>
        <strain evidence="12">DV1</strain>
        <tissue evidence="12">Whole organism</tissue>
    </source>
</reference>
<dbReference type="InterPro" id="IPR018050">
    <property type="entry name" value="Pmannose_isomerase-type1_CS"/>
</dbReference>
<dbReference type="AlphaFoldDB" id="A0A267FGL1"/>
<name>A0A267FGL1_9PLAT</name>
<evidence type="ECO:0000256" key="8">
    <source>
        <dbReference type="PIRSR" id="PIRSR001480-1"/>
    </source>
</evidence>
<sequence length="433" mass="46168">ARHFSLILFYSYTHLAKMQPLKCAYQNYAWGKIGTDSKVFSLLKQSGQYTFQDSDISKPFAELWMGCHPSGPSKLLDRPDTSLQDWLAANPRLAGGSVAAKDGLPFLFKVLAVAKPLSIQAHPDKALAGRLHAQQPDVYKDANHKPEMAIALTPFKALCGFRQASQIAGYCEQLTDQLGPVVGADGLAALRGAVNAFAGSDRAKEAIRLAYSNLMRQPESAVKACLDSLLALDDGQCRLLPLLREIHADFPGDIGCLSVFFMNLIELQPGEAIFLAANLPHAYLSGDCIECMACSDNVVRAGLTPKLKDVDTLLSMLDYEGRSADSCKFESVDLASGVASYAPPVPEFCVVRLCGTGTQGELTPPPLPPASPGILICTAGSGRLCAAMADGGQTAERTVNVGDVLFVPAGCQLRAIESVQLEAYLAYAPVAAT</sequence>
<comment type="pathway">
    <text evidence="2 10">Nucleotide-sugar biosynthesis; GDP-alpha-D-mannose biosynthesis; alpha-D-mannose 1-phosphate from D-fructose 6-phosphate: step 1/2.</text>
</comment>
<dbReference type="InterPro" id="IPR014710">
    <property type="entry name" value="RmlC-like_jellyroll"/>
</dbReference>
<evidence type="ECO:0000256" key="10">
    <source>
        <dbReference type="RuleBase" id="RU004248"/>
    </source>
</evidence>
<dbReference type="PROSITE" id="PS00965">
    <property type="entry name" value="PMI_I_1"/>
    <property type="match status" value="1"/>
</dbReference>
<dbReference type="InterPro" id="IPR016305">
    <property type="entry name" value="Mannose-6-P_Isomerase"/>
</dbReference>
<dbReference type="InterPro" id="IPR011051">
    <property type="entry name" value="RmlC_Cupin_sf"/>
</dbReference>
<dbReference type="GO" id="GO:0005975">
    <property type="term" value="P:carbohydrate metabolic process"/>
    <property type="evidence" value="ECO:0007669"/>
    <property type="project" value="InterPro"/>
</dbReference>
<dbReference type="Proteomes" id="UP000215902">
    <property type="component" value="Unassembled WGS sequence"/>
</dbReference>
<feature type="binding site" evidence="9">
    <location>
        <position position="120"/>
    </location>
    <ligand>
        <name>Zn(2+)</name>
        <dbReference type="ChEBI" id="CHEBI:29105"/>
    </ligand>
</feature>
<dbReference type="GO" id="GO:0008270">
    <property type="term" value="F:zinc ion binding"/>
    <property type="evidence" value="ECO:0007669"/>
    <property type="project" value="InterPro"/>
</dbReference>
<dbReference type="PIRSF" id="PIRSF001480">
    <property type="entry name" value="Mannose-6-phosphate_isomerase"/>
    <property type="match status" value="1"/>
</dbReference>
<feature type="domain" description="Phosphomannose isomerase type I catalytic" evidence="11">
    <location>
        <begin position="18"/>
        <end position="163"/>
    </location>
</feature>
<evidence type="ECO:0000256" key="1">
    <source>
        <dbReference type="ARBA" id="ARBA00000757"/>
    </source>
</evidence>
<evidence type="ECO:0000313" key="13">
    <source>
        <dbReference type="Proteomes" id="UP000215902"/>
    </source>
</evidence>
<evidence type="ECO:0000313" key="12">
    <source>
        <dbReference type="EMBL" id="PAA72132.1"/>
    </source>
</evidence>
<gene>
    <name evidence="12" type="ORF">BOX15_Mlig024161g1</name>
</gene>
<dbReference type="InterPro" id="IPR001250">
    <property type="entry name" value="Man6P_Isoase-1"/>
</dbReference>
<dbReference type="SUPFAM" id="SSF51182">
    <property type="entry name" value="RmlC-like cupins"/>
    <property type="match status" value="1"/>
</dbReference>
<dbReference type="NCBIfam" id="TIGR00218">
    <property type="entry name" value="manA"/>
    <property type="match status" value="1"/>
</dbReference>
<dbReference type="CDD" id="cd07011">
    <property type="entry name" value="cupin_PMI_type_I_N"/>
    <property type="match status" value="1"/>
</dbReference>
<dbReference type="Gene3D" id="1.10.441.10">
    <property type="entry name" value="Phosphomannose Isomerase, domain 2"/>
    <property type="match status" value="1"/>
</dbReference>
<evidence type="ECO:0000256" key="9">
    <source>
        <dbReference type="PIRSR" id="PIRSR001480-2"/>
    </source>
</evidence>
<evidence type="ECO:0000256" key="5">
    <source>
        <dbReference type="ARBA" id="ARBA00022723"/>
    </source>
</evidence>
<dbReference type="UniPathway" id="UPA00126">
    <property type="reaction ID" value="UER00423"/>
</dbReference>
<evidence type="ECO:0000256" key="2">
    <source>
        <dbReference type="ARBA" id="ARBA00004666"/>
    </source>
</evidence>
<dbReference type="PRINTS" id="PR00714">
    <property type="entry name" value="MAN6PISMRASE"/>
</dbReference>
<dbReference type="InterPro" id="IPR046457">
    <property type="entry name" value="PMI_typeI_cat"/>
</dbReference>